<feature type="transmembrane region" description="Helical" evidence="2">
    <location>
        <begin position="190"/>
        <end position="214"/>
    </location>
</feature>
<proteinExistence type="predicted"/>
<protein>
    <recommendedName>
        <fullName evidence="5">DUF4282 domain-containing protein</fullName>
    </recommendedName>
</protein>
<feature type="compositionally biased region" description="Low complexity" evidence="1">
    <location>
        <begin position="45"/>
        <end position="63"/>
    </location>
</feature>
<evidence type="ECO:0000313" key="3">
    <source>
        <dbReference type="EMBL" id="ODA89464.1"/>
    </source>
</evidence>
<organism evidence="3 4">
    <name type="scientific">Leifsonia xyli subsp. xyli</name>
    <dbReference type="NCBI Taxonomy" id="59736"/>
    <lineage>
        <taxon>Bacteria</taxon>
        <taxon>Bacillati</taxon>
        <taxon>Actinomycetota</taxon>
        <taxon>Actinomycetes</taxon>
        <taxon>Micrococcales</taxon>
        <taxon>Microbacteriaceae</taxon>
        <taxon>Leifsonia</taxon>
    </lineage>
</organism>
<feature type="region of interest" description="Disordered" evidence="1">
    <location>
        <begin position="100"/>
        <end position="151"/>
    </location>
</feature>
<keyword evidence="2" id="KW-0472">Membrane</keyword>
<feature type="region of interest" description="Disordered" evidence="1">
    <location>
        <begin position="1"/>
        <end position="85"/>
    </location>
</feature>
<evidence type="ECO:0000256" key="2">
    <source>
        <dbReference type="SAM" id="Phobius"/>
    </source>
</evidence>
<feature type="compositionally biased region" description="Low complexity" evidence="1">
    <location>
        <begin position="135"/>
        <end position="150"/>
    </location>
</feature>
<dbReference type="RefSeq" id="WP_011185746.1">
    <property type="nucleotide sequence ID" value="NZ_LNZG01000046.1"/>
</dbReference>
<feature type="compositionally biased region" description="Basic and acidic residues" evidence="1">
    <location>
        <begin position="31"/>
        <end position="44"/>
    </location>
</feature>
<dbReference type="AlphaFoldDB" id="A0A1E2SIF6"/>
<dbReference type="OrthoDB" id="4981015at2"/>
<evidence type="ECO:0000256" key="1">
    <source>
        <dbReference type="SAM" id="MobiDB-lite"/>
    </source>
</evidence>
<accession>A0A1E2SIF6</accession>
<feature type="compositionally biased region" description="Low complexity" evidence="1">
    <location>
        <begin position="14"/>
        <end position="30"/>
    </location>
</feature>
<comment type="caution">
    <text evidence="3">The sequence shown here is derived from an EMBL/GenBank/DDBJ whole genome shotgun (WGS) entry which is preliminary data.</text>
</comment>
<keyword evidence="2" id="KW-1133">Transmembrane helix</keyword>
<dbReference type="Proteomes" id="UP000094426">
    <property type="component" value="Unassembled WGS sequence"/>
</dbReference>
<feature type="transmembrane region" description="Helical" evidence="2">
    <location>
        <begin position="220"/>
        <end position="243"/>
    </location>
</feature>
<dbReference type="Pfam" id="PF14110">
    <property type="entry name" value="DUF4282"/>
    <property type="match status" value="1"/>
</dbReference>
<sequence>MSTPQPPSDDDHQPSPATDAAEADETVTPAPEKHTAGTPDKEPAAKAGAPAGKPAAVVPAKRTPAPRKRPPRTTPSEKARNTDGEAPEILDAMLATAAPPADSTAVAGTATAAEDRSAASETAVFTADAPGLPSGAGAARADPPQAAPGQPGYGRTVNDFAERLDDSRFFSSLFDFTFTSYVTRKLAGPVYVVGLMLIGLGIVVGFANSLGIAIATSSPVGAFVFLLGVLVTLVAAVLSVLLLRVTIEVFCAIIEIAQNTRPRHRPPRE</sequence>
<gene>
    <name evidence="3" type="ORF">ATY41_05045</name>
</gene>
<evidence type="ECO:0000313" key="4">
    <source>
        <dbReference type="Proteomes" id="UP000094426"/>
    </source>
</evidence>
<evidence type="ECO:0008006" key="5">
    <source>
        <dbReference type="Google" id="ProtNLM"/>
    </source>
</evidence>
<dbReference type="EMBL" id="LNZG01000046">
    <property type="protein sequence ID" value="ODA89464.1"/>
    <property type="molecule type" value="Genomic_DNA"/>
</dbReference>
<name>A0A1E2SIF6_LEIXY</name>
<dbReference type="InterPro" id="IPR025557">
    <property type="entry name" value="DUF4282"/>
</dbReference>
<keyword evidence="2" id="KW-0812">Transmembrane</keyword>
<reference evidence="3 4" key="1">
    <citation type="submission" date="2015-11" db="EMBL/GenBank/DDBJ databases">
        <authorList>
            <person name="Zhang Y."/>
            <person name="Guo Z."/>
        </authorList>
    </citation>
    <scope>NUCLEOTIDE SEQUENCE [LARGE SCALE GENOMIC DNA]</scope>
    <source>
        <strain evidence="4">gdw1</strain>
    </source>
</reference>